<dbReference type="Proteomes" id="UP001066276">
    <property type="component" value="Chromosome 4_2"/>
</dbReference>
<proteinExistence type="predicted"/>
<reference evidence="2" key="1">
    <citation type="journal article" date="2022" name="bioRxiv">
        <title>Sequencing and chromosome-scale assembly of the giantPleurodeles waltlgenome.</title>
        <authorList>
            <person name="Brown T."/>
            <person name="Elewa A."/>
            <person name="Iarovenko S."/>
            <person name="Subramanian E."/>
            <person name="Araus A.J."/>
            <person name="Petzold A."/>
            <person name="Susuki M."/>
            <person name="Suzuki K.-i.T."/>
            <person name="Hayashi T."/>
            <person name="Toyoda A."/>
            <person name="Oliveira C."/>
            <person name="Osipova E."/>
            <person name="Leigh N.D."/>
            <person name="Simon A."/>
            <person name="Yun M.H."/>
        </authorList>
    </citation>
    <scope>NUCLEOTIDE SEQUENCE</scope>
    <source>
        <strain evidence="2">20211129_DDA</strain>
        <tissue evidence="2">Liver</tissue>
    </source>
</reference>
<protein>
    <submittedName>
        <fullName evidence="2">Uncharacterized protein</fullName>
    </submittedName>
</protein>
<keyword evidence="3" id="KW-1185">Reference proteome</keyword>
<sequence length="151" mass="16342">MKRRRVSCSGSAAAETAPAADADITSDHPLCVQPAAEEEGPSVGLCSYLHLQTPPSDPKSARASPRRRREPGNVCTGSCSAEEHHSLFTTHHLRSHMPEVGSVHLLSCQTLHFLHLETSFEGTKSLQSATEDPEHKLTSPGRSSQEQFSDC</sequence>
<dbReference type="AlphaFoldDB" id="A0AAV7STJ4"/>
<feature type="region of interest" description="Disordered" evidence="1">
    <location>
        <begin position="43"/>
        <end position="77"/>
    </location>
</feature>
<feature type="region of interest" description="Disordered" evidence="1">
    <location>
        <begin position="123"/>
        <end position="151"/>
    </location>
</feature>
<name>A0AAV7STJ4_PLEWA</name>
<organism evidence="2 3">
    <name type="scientific">Pleurodeles waltl</name>
    <name type="common">Iberian ribbed newt</name>
    <dbReference type="NCBI Taxonomy" id="8319"/>
    <lineage>
        <taxon>Eukaryota</taxon>
        <taxon>Metazoa</taxon>
        <taxon>Chordata</taxon>
        <taxon>Craniata</taxon>
        <taxon>Vertebrata</taxon>
        <taxon>Euteleostomi</taxon>
        <taxon>Amphibia</taxon>
        <taxon>Batrachia</taxon>
        <taxon>Caudata</taxon>
        <taxon>Salamandroidea</taxon>
        <taxon>Salamandridae</taxon>
        <taxon>Pleurodelinae</taxon>
        <taxon>Pleurodeles</taxon>
    </lineage>
</organism>
<feature type="compositionally biased region" description="Low complexity" evidence="1">
    <location>
        <begin position="12"/>
        <end position="22"/>
    </location>
</feature>
<evidence type="ECO:0000256" key="1">
    <source>
        <dbReference type="SAM" id="MobiDB-lite"/>
    </source>
</evidence>
<gene>
    <name evidence="2" type="ORF">NDU88_007849</name>
</gene>
<comment type="caution">
    <text evidence="2">The sequence shown here is derived from an EMBL/GenBank/DDBJ whole genome shotgun (WGS) entry which is preliminary data.</text>
</comment>
<evidence type="ECO:0000313" key="3">
    <source>
        <dbReference type="Proteomes" id="UP001066276"/>
    </source>
</evidence>
<accession>A0AAV7STJ4</accession>
<evidence type="ECO:0000313" key="2">
    <source>
        <dbReference type="EMBL" id="KAJ1167458.1"/>
    </source>
</evidence>
<feature type="compositionally biased region" description="Polar residues" evidence="1">
    <location>
        <begin position="140"/>
        <end position="151"/>
    </location>
</feature>
<dbReference type="EMBL" id="JANPWB010000008">
    <property type="protein sequence ID" value="KAJ1167458.1"/>
    <property type="molecule type" value="Genomic_DNA"/>
</dbReference>
<feature type="region of interest" description="Disordered" evidence="1">
    <location>
        <begin position="1"/>
        <end position="26"/>
    </location>
</feature>